<dbReference type="PANTHER" id="PTHR23513">
    <property type="entry name" value="INTEGRAL MEMBRANE EFFLUX PROTEIN-RELATED"/>
    <property type="match status" value="1"/>
</dbReference>
<keyword evidence="5 7" id="KW-0472">Membrane</keyword>
<feature type="region of interest" description="Disordered" evidence="6">
    <location>
        <begin position="208"/>
        <end position="280"/>
    </location>
</feature>
<comment type="subcellular location">
    <subcellularLocation>
        <location evidence="1">Cell membrane</location>
        <topology evidence="1">Multi-pass membrane protein</topology>
    </subcellularLocation>
</comment>
<dbReference type="Proteomes" id="UP001589716">
    <property type="component" value="Unassembled WGS sequence"/>
</dbReference>
<dbReference type="PANTHER" id="PTHR23513:SF11">
    <property type="entry name" value="STAPHYLOFERRIN A TRANSPORTER"/>
    <property type="match status" value="1"/>
</dbReference>
<evidence type="ECO:0000256" key="6">
    <source>
        <dbReference type="SAM" id="MobiDB-lite"/>
    </source>
</evidence>
<dbReference type="InterPro" id="IPR011701">
    <property type="entry name" value="MFS"/>
</dbReference>
<keyword evidence="3 7" id="KW-0812">Transmembrane</keyword>
<evidence type="ECO:0000256" key="2">
    <source>
        <dbReference type="ARBA" id="ARBA00022475"/>
    </source>
</evidence>
<proteinExistence type="predicted"/>
<feature type="transmembrane region" description="Helical" evidence="7">
    <location>
        <begin position="117"/>
        <end position="138"/>
    </location>
</feature>
<feature type="transmembrane region" description="Helical" evidence="7">
    <location>
        <begin position="93"/>
        <end position="111"/>
    </location>
</feature>
<feature type="transmembrane region" description="Helical" evidence="7">
    <location>
        <begin position="362"/>
        <end position="382"/>
    </location>
</feature>
<feature type="transmembrane region" description="Helical" evidence="7">
    <location>
        <begin position="388"/>
        <end position="411"/>
    </location>
</feature>
<dbReference type="Pfam" id="PF07690">
    <property type="entry name" value="MFS_1"/>
    <property type="match status" value="1"/>
</dbReference>
<evidence type="ECO:0000256" key="5">
    <source>
        <dbReference type="ARBA" id="ARBA00023136"/>
    </source>
</evidence>
<organism evidence="8 9">
    <name type="scientific">Streptomyces roseoviridis</name>
    <dbReference type="NCBI Taxonomy" id="67361"/>
    <lineage>
        <taxon>Bacteria</taxon>
        <taxon>Bacillati</taxon>
        <taxon>Actinomycetota</taxon>
        <taxon>Actinomycetes</taxon>
        <taxon>Kitasatosporales</taxon>
        <taxon>Streptomycetaceae</taxon>
        <taxon>Streptomyces</taxon>
    </lineage>
</organism>
<evidence type="ECO:0000256" key="3">
    <source>
        <dbReference type="ARBA" id="ARBA00022692"/>
    </source>
</evidence>
<name>A0ABV5QX82_9ACTN</name>
<sequence>MRQVMRRAASVTGRPPRVASGPASAGQLRAVVAAYAVSSYGTFLNLVALSLFVYAVTGSGLGLGLLMALRLFAGLLAGLGAGALAAAIGRRRMMITADLCQAAAMAVLVVQGRAVPVWLLAVVVSVLGAGNTFFNVALRSAIPVLVGAGARVRTNGRLVTARSLATVAGFASAAPVVGLAGHEAAFALNGASFLVSAAVMLRLRVRTEEPEDAPRAEDPEQESGPGSESGAEPKPESGPGSGSGAEPKPGSGTEQKPTPEPAPESGAKPGAGAKPEQGPGAANLRQVLTTVPALLLGMVVLRGVDALASSSHNVALPLVAELRTPGNPALFMTQFWASWAAGTFLAHQILGRRQTAVAEGPGGTLAFAVGTCAMSICFVLAFTGPGPLLLALVAGLAGVADGITEIVYTSRLQAAPDRERSRLFGLSATAETCGFTLGTVGAAAALDAWPALVVVGLFHGLACCGALTLLLTTYTARRRADRSRLPAPRTTPR</sequence>
<gene>
    <name evidence="8" type="ORF">ACFFTP_24075</name>
</gene>
<keyword evidence="4 7" id="KW-1133">Transmembrane helix</keyword>
<feature type="region of interest" description="Disordered" evidence="6">
    <location>
        <begin position="1"/>
        <end position="22"/>
    </location>
</feature>
<evidence type="ECO:0000256" key="7">
    <source>
        <dbReference type="SAM" id="Phobius"/>
    </source>
</evidence>
<evidence type="ECO:0000313" key="8">
    <source>
        <dbReference type="EMBL" id="MFB9557251.1"/>
    </source>
</evidence>
<feature type="transmembrane region" description="Helical" evidence="7">
    <location>
        <begin position="32"/>
        <end position="55"/>
    </location>
</feature>
<evidence type="ECO:0000256" key="1">
    <source>
        <dbReference type="ARBA" id="ARBA00004651"/>
    </source>
</evidence>
<keyword evidence="2" id="KW-1003">Cell membrane</keyword>
<feature type="transmembrane region" description="Helical" evidence="7">
    <location>
        <begin position="159"/>
        <end position="180"/>
    </location>
</feature>
<comment type="caution">
    <text evidence="8">The sequence shown here is derived from an EMBL/GenBank/DDBJ whole genome shotgun (WGS) entry which is preliminary data.</text>
</comment>
<dbReference type="Gene3D" id="1.20.1250.20">
    <property type="entry name" value="MFS general substrate transporter like domains"/>
    <property type="match status" value="1"/>
</dbReference>
<dbReference type="InterPro" id="IPR036259">
    <property type="entry name" value="MFS_trans_sf"/>
</dbReference>
<reference evidence="8 9" key="1">
    <citation type="submission" date="2024-09" db="EMBL/GenBank/DDBJ databases">
        <authorList>
            <person name="Sun Q."/>
            <person name="Mori K."/>
        </authorList>
    </citation>
    <scope>NUCLEOTIDE SEQUENCE [LARGE SCALE GENOMIC DNA]</scope>
    <source>
        <strain evidence="8 9">JCM 4414</strain>
    </source>
</reference>
<accession>A0ABV5QX82</accession>
<dbReference type="SUPFAM" id="SSF103473">
    <property type="entry name" value="MFS general substrate transporter"/>
    <property type="match status" value="1"/>
</dbReference>
<feature type="transmembrane region" description="Helical" evidence="7">
    <location>
        <begin position="186"/>
        <end position="205"/>
    </location>
</feature>
<feature type="compositionally biased region" description="Basic and acidic residues" evidence="6">
    <location>
        <begin position="208"/>
        <end position="218"/>
    </location>
</feature>
<protein>
    <submittedName>
        <fullName evidence="8">MFS transporter</fullName>
    </submittedName>
</protein>
<feature type="compositionally biased region" description="Low complexity" evidence="6">
    <location>
        <begin position="222"/>
        <end position="232"/>
    </location>
</feature>
<feature type="transmembrane region" description="Helical" evidence="7">
    <location>
        <begin position="423"/>
        <end position="446"/>
    </location>
</feature>
<evidence type="ECO:0000256" key="4">
    <source>
        <dbReference type="ARBA" id="ARBA00022989"/>
    </source>
</evidence>
<evidence type="ECO:0000313" key="9">
    <source>
        <dbReference type="Proteomes" id="UP001589716"/>
    </source>
</evidence>
<dbReference type="EMBL" id="JBHMCT010000014">
    <property type="protein sequence ID" value="MFB9557251.1"/>
    <property type="molecule type" value="Genomic_DNA"/>
</dbReference>
<dbReference type="RefSeq" id="WP_345484161.1">
    <property type="nucleotide sequence ID" value="NZ_BAAAWU010000001.1"/>
</dbReference>
<keyword evidence="9" id="KW-1185">Reference proteome</keyword>
<feature type="transmembrane region" description="Helical" evidence="7">
    <location>
        <begin position="61"/>
        <end position="86"/>
    </location>
</feature>
<feature type="transmembrane region" description="Helical" evidence="7">
    <location>
        <begin position="452"/>
        <end position="474"/>
    </location>
</feature>